<accession>A0A8S5TWG2</accession>
<protein>
    <submittedName>
        <fullName evidence="1">Uncharacterized protein</fullName>
    </submittedName>
</protein>
<organism evidence="1">
    <name type="scientific">Myoviridae sp. ctaUM17</name>
    <dbReference type="NCBI Taxonomy" id="2825133"/>
    <lineage>
        <taxon>Viruses</taxon>
        <taxon>Duplodnaviria</taxon>
        <taxon>Heunggongvirae</taxon>
        <taxon>Uroviricota</taxon>
        <taxon>Caudoviricetes</taxon>
    </lineage>
</organism>
<evidence type="ECO:0000313" key="1">
    <source>
        <dbReference type="EMBL" id="DAF86537.1"/>
    </source>
</evidence>
<name>A0A8S5TWG2_9CAUD</name>
<proteinExistence type="predicted"/>
<reference evidence="1" key="1">
    <citation type="journal article" date="2021" name="Proc. Natl. Acad. Sci. U.S.A.">
        <title>A Catalog of Tens of Thousands of Viruses from Human Metagenomes Reveals Hidden Associations with Chronic Diseases.</title>
        <authorList>
            <person name="Tisza M.J."/>
            <person name="Buck C.B."/>
        </authorList>
    </citation>
    <scope>NUCLEOTIDE SEQUENCE</scope>
    <source>
        <strain evidence="1">CtaUM17</strain>
    </source>
</reference>
<sequence length="33" mass="3950">MLQKSLTTTPGVQKNQFHYRTEQKRYSIPECVH</sequence>
<dbReference type="EMBL" id="BK015948">
    <property type="protein sequence ID" value="DAF86537.1"/>
    <property type="molecule type" value="Genomic_DNA"/>
</dbReference>